<evidence type="ECO:0000313" key="2">
    <source>
        <dbReference type="Proteomes" id="UP001456344"/>
    </source>
</evidence>
<dbReference type="Proteomes" id="UP001456344">
    <property type="component" value="Chromosome"/>
</dbReference>
<keyword evidence="2" id="KW-1185">Reference proteome</keyword>
<accession>A0ACD5BRS4</accession>
<proteinExistence type="predicted"/>
<organism evidence="1 2">
    <name type="scientific">Amycolatopsis coloradensis</name>
    <dbReference type="NCBI Taxonomy" id="76021"/>
    <lineage>
        <taxon>Bacteria</taxon>
        <taxon>Bacillati</taxon>
        <taxon>Actinomycetota</taxon>
        <taxon>Actinomycetes</taxon>
        <taxon>Pseudonocardiales</taxon>
        <taxon>Pseudonocardiaceae</taxon>
        <taxon>Amycolatopsis</taxon>
    </lineage>
</organism>
<sequence>MRRTSLRTLGVLTAAFTLAGLATATPASAEPGPNLKVTATVVQGRYLPGDEIPVDVTITNLGDVPATEVRGNNYTVSGPYFTVPRGAWGDLANEGPGASFAPGETRTYRVVGKSMYGSKEDPAVQFEVYTPGDVDYRDNTSIVTLEHVPTGTTDRVAGQLYGDANEDGMPSPGEGLAGAEVHLNGVGMTGELITTTDSAGRFEFAAIPVTPSAGIYFSKVPGDWVAPYIGDLRVDGSGSQAALEIKATRPLTDVLQASGSLDKASYAVGETAKATLVLTNVGDRPLADLWVGCDPMGNGQHLEIADSQWGDFSPMKQAGALAAGQRLEITVTGRVPEKASYFGNVHLTCYVEGKTAFSGPVADAEGKVPGKRADSRGRLWTDKNGNGQWDSGEQVPNVTATLSTDGGKLVSLARTDAEGWVTFPNVAVGVYRLRAVAPWRAVGDTDVHVIAPPYGFGDWHQQVVRR</sequence>
<evidence type="ECO:0000313" key="1">
    <source>
        <dbReference type="EMBL" id="WYW22121.1"/>
    </source>
</evidence>
<name>A0ACD5BRS4_9PSEU</name>
<protein>
    <submittedName>
        <fullName evidence="1">SdrD B-like domain-containing protein</fullName>
    </submittedName>
</protein>
<dbReference type="EMBL" id="CP150484">
    <property type="protein sequence ID" value="WYW22121.1"/>
    <property type="molecule type" value="Genomic_DNA"/>
</dbReference>
<reference evidence="1" key="1">
    <citation type="submission" date="2023-10" db="EMBL/GenBank/DDBJ databases">
        <title>Whole genome sequencing of actinobacterial strain Amycolatopsis sp. (BCA-696) identifies the underlying plant growth-promoting genes.</title>
        <authorList>
            <person name="Gandham P."/>
            <person name="Vadla N."/>
            <person name="Saji A."/>
            <person name="Srinivas V."/>
            <person name="Ruperao P."/>
            <person name="Selvanayagam S."/>
            <person name="Saxena R.K."/>
            <person name="Rathore A."/>
            <person name="Gopalakrishnan S."/>
            <person name="Thakur V."/>
        </authorList>
    </citation>
    <scope>NUCLEOTIDE SEQUENCE</scope>
    <source>
        <strain evidence="1">BCA-696</strain>
    </source>
</reference>
<gene>
    <name evidence="1" type="ORF">LCL61_41975</name>
</gene>